<dbReference type="InterPro" id="IPR020904">
    <property type="entry name" value="Sc_DH/Rdtase_CS"/>
</dbReference>
<sequence>MIMTLNQQDLSGKIAVVTGAGRGLGIAIADVLADRGAHVIVNDRTLEPATEAAENIRRRGASASAVAFDVADTDQVEAAFRRLLADHGRVDILINNAGIGDFVSFPEISPEKWDRMINVHLKGSFICCQAVLASMKAQRYGKIVNVSSVAGKRGDFSGNAHYTAAKAGIIGLTKSLARYAAPFGINVNAIAPGLVATELTDEMSPEMKATTISNITAGRLGRPEEIARAAAFLVSDDASYIFGETLSVNGGSYMD</sequence>
<evidence type="ECO:0000313" key="3">
    <source>
        <dbReference type="EMBL" id="MBC8750500.1"/>
    </source>
</evidence>
<evidence type="ECO:0000259" key="2">
    <source>
        <dbReference type="SMART" id="SM00822"/>
    </source>
</evidence>
<dbReference type="InterPro" id="IPR002347">
    <property type="entry name" value="SDR_fam"/>
</dbReference>
<comment type="similarity">
    <text evidence="1">Belongs to the short-chain dehydrogenases/reductases (SDR) family.</text>
</comment>
<comment type="caution">
    <text evidence="3">The sequence shown here is derived from an EMBL/GenBank/DDBJ whole genome shotgun (WGS) entry which is preliminary data.</text>
</comment>
<dbReference type="PRINTS" id="PR00081">
    <property type="entry name" value="GDHRDH"/>
</dbReference>
<dbReference type="InterPro" id="IPR036291">
    <property type="entry name" value="NAD(P)-bd_dom_sf"/>
</dbReference>
<evidence type="ECO:0000313" key="4">
    <source>
        <dbReference type="Proteomes" id="UP000736373"/>
    </source>
</evidence>
<feature type="domain" description="Ketoreductase" evidence="2">
    <location>
        <begin position="13"/>
        <end position="193"/>
    </location>
</feature>
<dbReference type="PANTHER" id="PTHR42879:SF2">
    <property type="entry name" value="3-OXOACYL-[ACYL-CARRIER-PROTEIN] REDUCTASE FABG"/>
    <property type="match status" value="1"/>
</dbReference>
<accession>A0ABR7PW36</accession>
<dbReference type="SMART" id="SM00822">
    <property type="entry name" value="PKS_KR"/>
    <property type="match status" value="1"/>
</dbReference>
<dbReference type="Gene3D" id="3.40.50.720">
    <property type="entry name" value="NAD(P)-binding Rossmann-like Domain"/>
    <property type="match status" value="1"/>
</dbReference>
<dbReference type="PANTHER" id="PTHR42879">
    <property type="entry name" value="3-OXOACYL-(ACYL-CARRIER-PROTEIN) REDUCTASE"/>
    <property type="match status" value="1"/>
</dbReference>
<dbReference type="PRINTS" id="PR00080">
    <property type="entry name" value="SDRFAMILY"/>
</dbReference>
<name>A0ABR7PW36_9BURK</name>
<dbReference type="InterPro" id="IPR050259">
    <property type="entry name" value="SDR"/>
</dbReference>
<protein>
    <submittedName>
        <fullName evidence="3">SDR family oxidoreductase</fullName>
    </submittedName>
</protein>
<dbReference type="PROSITE" id="PS00061">
    <property type="entry name" value="ADH_SHORT"/>
    <property type="match status" value="1"/>
</dbReference>
<reference evidence="3 4" key="1">
    <citation type="submission" date="2019-09" db="EMBL/GenBank/DDBJ databases">
        <title>Paraburkholderia podalyriae sp. nov., A South African Podalyria-associated rhizobium.</title>
        <authorList>
            <person name="Mavima L."/>
            <person name="Beukes C.W."/>
            <person name="Palmer M."/>
            <person name="De Meyer S.E."/>
            <person name="James E.K."/>
            <person name="Maluk M."/>
            <person name="Avontuur J.R."/>
            <person name="Chan W.Y."/>
            <person name="Venter S.N."/>
            <person name="Steenkamp E.T."/>
        </authorList>
    </citation>
    <scope>NUCLEOTIDE SEQUENCE [LARGE SCALE GENOMIC DNA]</scope>
    <source>
        <strain evidence="3 4">WC7.3b</strain>
    </source>
</reference>
<dbReference type="InterPro" id="IPR057326">
    <property type="entry name" value="KR_dom"/>
</dbReference>
<organism evidence="3 4">
    <name type="scientific">Paraburkholderia podalyriae</name>
    <dbReference type="NCBI Taxonomy" id="1938811"/>
    <lineage>
        <taxon>Bacteria</taxon>
        <taxon>Pseudomonadati</taxon>
        <taxon>Pseudomonadota</taxon>
        <taxon>Betaproteobacteria</taxon>
        <taxon>Burkholderiales</taxon>
        <taxon>Burkholderiaceae</taxon>
        <taxon>Paraburkholderia</taxon>
    </lineage>
</organism>
<gene>
    <name evidence="3" type="ORF">F6X42_29115</name>
</gene>
<dbReference type="NCBIfam" id="NF009466">
    <property type="entry name" value="PRK12826.1-2"/>
    <property type="match status" value="1"/>
</dbReference>
<dbReference type="Proteomes" id="UP000736373">
    <property type="component" value="Unassembled WGS sequence"/>
</dbReference>
<dbReference type="NCBIfam" id="NF005559">
    <property type="entry name" value="PRK07231.1"/>
    <property type="match status" value="1"/>
</dbReference>
<dbReference type="EMBL" id="VZQQ01000034">
    <property type="protein sequence ID" value="MBC8750500.1"/>
    <property type="molecule type" value="Genomic_DNA"/>
</dbReference>
<evidence type="ECO:0000256" key="1">
    <source>
        <dbReference type="ARBA" id="ARBA00006484"/>
    </source>
</evidence>
<keyword evidence="4" id="KW-1185">Reference proteome</keyword>
<proteinExistence type="inferred from homology"/>
<dbReference type="SUPFAM" id="SSF51735">
    <property type="entry name" value="NAD(P)-binding Rossmann-fold domains"/>
    <property type="match status" value="1"/>
</dbReference>
<dbReference type="Pfam" id="PF13561">
    <property type="entry name" value="adh_short_C2"/>
    <property type="match status" value="1"/>
</dbReference>